<evidence type="ECO:0000313" key="2">
    <source>
        <dbReference type="Proteomes" id="UP000693952"/>
    </source>
</evidence>
<dbReference type="Proteomes" id="UP000693952">
    <property type="component" value="Chromosome"/>
</dbReference>
<name>A0ABX8MI76_9PSED</name>
<keyword evidence="2" id="KW-1185">Reference proteome</keyword>
<dbReference type="RefSeq" id="WP_164487288.1">
    <property type="nucleotide sequence ID" value="NZ_CP027706.1"/>
</dbReference>
<dbReference type="Pfam" id="PF11769">
    <property type="entry name" value="DUF3313"/>
    <property type="match status" value="1"/>
</dbReference>
<proteinExistence type="predicted"/>
<protein>
    <submittedName>
        <fullName evidence="1">DUF3313 domain-containing protein</fullName>
    </submittedName>
</protein>
<dbReference type="InterPro" id="IPR021747">
    <property type="entry name" value="DUF3313"/>
</dbReference>
<dbReference type="EMBL" id="CP077074">
    <property type="protein sequence ID" value="QXH37766.1"/>
    <property type="molecule type" value="Genomic_DNA"/>
</dbReference>
<sequence length="208" mass="22223">MKTLFKGGRLLLLVAGALLVGGCGSPPVIRSGQALSYQGLQKTGERGMGITPNAAHHGQYVQVLVKPIQITSAVARDTSPEVSLEVDRALQQRLEAELSRHFMLSPRANGSNTLVVRVRVMRIAEAWPVINALATPLLGPVKNGGLSIEVEALDARTGRQEALLLLADDAGFFDILDSYQRAAHAKALAQEFATEAATFLAPLGHARR</sequence>
<organism evidence="1 2">
    <name type="scientific">Pseudomonas sessilinigenes</name>
    <dbReference type="NCBI Taxonomy" id="658629"/>
    <lineage>
        <taxon>Bacteria</taxon>
        <taxon>Pseudomonadati</taxon>
        <taxon>Pseudomonadota</taxon>
        <taxon>Gammaproteobacteria</taxon>
        <taxon>Pseudomonadales</taxon>
        <taxon>Pseudomonadaceae</taxon>
        <taxon>Pseudomonas</taxon>
    </lineage>
</organism>
<accession>A0ABX8MI76</accession>
<evidence type="ECO:0000313" key="1">
    <source>
        <dbReference type="EMBL" id="QXH37766.1"/>
    </source>
</evidence>
<reference evidence="1" key="1">
    <citation type="submission" date="2021-06" db="EMBL/GenBank/DDBJ databases">
        <title>Updating the genus Pseudomonas: Description of 43 new species and partition of the Pseudomonas putida group.</title>
        <authorList>
            <person name="Girard L."/>
            <person name="Lood C."/>
            <person name="Vandamme P."/>
            <person name="Rokni-Zadeh H."/>
            <person name="van Noort V."/>
            <person name="Hofte M."/>
            <person name="Lavigne R."/>
            <person name="De Mot R."/>
        </authorList>
    </citation>
    <scope>NUCLEOTIDE SEQUENCE</scope>
    <source>
        <strain evidence="1">CMR12a</strain>
    </source>
</reference>
<dbReference type="PROSITE" id="PS51257">
    <property type="entry name" value="PROKAR_LIPOPROTEIN"/>
    <property type="match status" value="1"/>
</dbReference>
<gene>
    <name evidence="1" type="ORF">KSS89_15830</name>
</gene>